<feature type="region of interest" description="Disordered" evidence="1">
    <location>
        <begin position="48"/>
        <end position="78"/>
    </location>
</feature>
<proteinExistence type="predicted"/>
<feature type="compositionally biased region" description="Basic and acidic residues" evidence="1">
    <location>
        <begin position="48"/>
        <end position="62"/>
    </location>
</feature>
<keyword evidence="3" id="KW-1185">Reference proteome</keyword>
<evidence type="ECO:0000256" key="1">
    <source>
        <dbReference type="SAM" id="MobiDB-lite"/>
    </source>
</evidence>
<organism evidence="2 3">
    <name type="scientific">Pristionchus pacificus</name>
    <name type="common">Parasitic nematode worm</name>
    <dbReference type="NCBI Taxonomy" id="54126"/>
    <lineage>
        <taxon>Eukaryota</taxon>
        <taxon>Metazoa</taxon>
        <taxon>Ecdysozoa</taxon>
        <taxon>Nematoda</taxon>
        <taxon>Chromadorea</taxon>
        <taxon>Rhabditida</taxon>
        <taxon>Rhabditina</taxon>
        <taxon>Diplogasteromorpha</taxon>
        <taxon>Diplogasteroidea</taxon>
        <taxon>Neodiplogasteridae</taxon>
        <taxon>Pristionchus</taxon>
    </lineage>
</organism>
<reference evidence="2" key="2">
    <citation type="submission" date="2022-06" db="UniProtKB">
        <authorList>
            <consortium name="EnsemblMetazoa"/>
        </authorList>
    </citation>
    <scope>IDENTIFICATION</scope>
    <source>
        <strain evidence="2">PS312</strain>
    </source>
</reference>
<reference evidence="3" key="1">
    <citation type="journal article" date="2008" name="Nat. Genet.">
        <title>The Pristionchus pacificus genome provides a unique perspective on nematode lifestyle and parasitism.</title>
        <authorList>
            <person name="Dieterich C."/>
            <person name="Clifton S.W."/>
            <person name="Schuster L.N."/>
            <person name="Chinwalla A."/>
            <person name="Delehaunty K."/>
            <person name="Dinkelacker I."/>
            <person name="Fulton L."/>
            <person name="Fulton R."/>
            <person name="Godfrey J."/>
            <person name="Minx P."/>
            <person name="Mitreva M."/>
            <person name="Roeseler W."/>
            <person name="Tian H."/>
            <person name="Witte H."/>
            <person name="Yang S.P."/>
            <person name="Wilson R.K."/>
            <person name="Sommer R.J."/>
        </authorList>
    </citation>
    <scope>NUCLEOTIDE SEQUENCE [LARGE SCALE GENOMIC DNA]</scope>
    <source>
        <strain evidence="3">PS312</strain>
    </source>
</reference>
<feature type="compositionally biased region" description="Polar residues" evidence="1">
    <location>
        <begin position="64"/>
        <end position="78"/>
    </location>
</feature>
<sequence>MRTYEATNKAKAIMEQRKRNEIAGGKQMKRLEVESTTLRFYRIAKGKELANSKESKETERSVKGRTSASNVNGTTVSK</sequence>
<accession>A0A8R1YQJ1</accession>
<protein>
    <submittedName>
        <fullName evidence="2">Uncharacterized protein</fullName>
    </submittedName>
</protein>
<gene>
    <name evidence="2" type="primary">WBGene00272313</name>
</gene>
<accession>A0A2A6BYE4</accession>
<evidence type="ECO:0000313" key="3">
    <source>
        <dbReference type="Proteomes" id="UP000005239"/>
    </source>
</evidence>
<dbReference type="EnsemblMetazoa" id="PPA33944.1">
    <property type="protein sequence ID" value="PPA33944.1"/>
    <property type="gene ID" value="WBGene00272313"/>
</dbReference>
<dbReference type="Proteomes" id="UP000005239">
    <property type="component" value="Unassembled WGS sequence"/>
</dbReference>
<evidence type="ECO:0000313" key="2">
    <source>
        <dbReference type="EnsemblMetazoa" id="PPA33944.1"/>
    </source>
</evidence>
<dbReference type="AlphaFoldDB" id="A0A2A6BYE4"/>
<name>A0A2A6BYE4_PRIPA</name>